<keyword evidence="2" id="KW-1185">Reference proteome</keyword>
<dbReference type="AlphaFoldDB" id="A0A9D5CSH3"/>
<organism evidence="1 2">
    <name type="scientific">Dioscorea zingiberensis</name>
    <dbReference type="NCBI Taxonomy" id="325984"/>
    <lineage>
        <taxon>Eukaryota</taxon>
        <taxon>Viridiplantae</taxon>
        <taxon>Streptophyta</taxon>
        <taxon>Embryophyta</taxon>
        <taxon>Tracheophyta</taxon>
        <taxon>Spermatophyta</taxon>
        <taxon>Magnoliopsida</taxon>
        <taxon>Liliopsida</taxon>
        <taxon>Dioscoreales</taxon>
        <taxon>Dioscoreaceae</taxon>
        <taxon>Dioscorea</taxon>
    </lineage>
</organism>
<proteinExistence type="predicted"/>
<dbReference type="Proteomes" id="UP001085076">
    <property type="component" value="Miscellaneous, Linkage group lg03"/>
</dbReference>
<name>A0A9D5CSH3_9LILI</name>
<comment type="caution">
    <text evidence="1">The sequence shown here is derived from an EMBL/GenBank/DDBJ whole genome shotgun (WGS) entry which is preliminary data.</text>
</comment>
<evidence type="ECO:0000313" key="2">
    <source>
        <dbReference type="Proteomes" id="UP001085076"/>
    </source>
</evidence>
<reference evidence="1" key="1">
    <citation type="submission" date="2021-03" db="EMBL/GenBank/DDBJ databases">
        <authorList>
            <person name="Li Z."/>
            <person name="Yang C."/>
        </authorList>
    </citation>
    <scope>NUCLEOTIDE SEQUENCE</scope>
    <source>
        <strain evidence="1">Dzin_1.0</strain>
        <tissue evidence="1">Leaf</tissue>
    </source>
</reference>
<reference evidence="1" key="2">
    <citation type="journal article" date="2022" name="Hortic Res">
        <title>The genome of Dioscorea zingiberensis sheds light on the biosynthesis, origin and evolution of the medicinally important diosgenin saponins.</title>
        <authorList>
            <person name="Li Y."/>
            <person name="Tan C."/>
            <person name="Li Z."/>
            <person name="Guo J."/>
            <person name="Li S."/>
            <person name="Chen X."/>
            <person name="Wang C."/>
            <person name="Dai X."/>
            <person name="Yang H."/>
            <person name="Song W."/>
            <person name="Hou L."/>
            <person name="Xu J."/>
            <person name="Tong Z."/>
            <person name="Xu A."/>
            <person name="Yuan X."/>
            <person name="Wang W."/>
            <person name="Yang Q."/>
            <person name="Chen L."/>
            <person name="Sun Z."/>
            <person name="Wang K."/>
            <person name="Pan B."/>
            <person name="Chen J."/>
            <person name="Bao Y."/>
            <person name="Liu F."/>
            <person name="Qi X."/>
            <person name="Gang D.R."/>
            <person name="Wen J."/>
            <person name="Li J."/>
        </authorList>
    </citation>
    <scope>NUCLEOTIDE SEQUENCE</scope>
    <source>
        <strain evidence="1">Dzin_1.0</strain>
    </source>
</reference>
<gene>
    <name evidence="1" type="ORF">J5N97_013563</name>
</gene>
<accession>A0A9D5CSH3</accession>
<protein>
    <submittedName>
        <fullName evidence="1">Uncharacterized protein</fullName>
    </submittedName>
</protein>
<evidence type="ECO:0000313" key="1">
    <source>
        <dbReference type="EMBL" id="KAJ0978089.1"/>
    </source>
</evidence>
<sequence>MKESHQSLVVISWMSRSLAHVKSHLQEQAAKEAAVASTKKAQDALLANLPGGRLFEQPHHSGAYVIQ</sequence>
<dbReference type="EMBL" id="JAGGNH010000003">
    <property type="protein sequence ID" value="KAJ0978089.1"/>
    <property type="molecule type" value="Genomic_DNA"/>
</dbReference>